<name>A0A0C3RU32_PHLG1</name>
<feature type="transmembrane region" description="Helical" evidence="6">
    <location>
        <begin position="326"/>
        <end position="347"/>
    </location>
</feature>
<keyword evidence="2 6" id="KW-0812">Transmembrane</keyword>
<dbReference type="OrthoDB" id="10003116at2759"/>
<evidence type="ECO:0000256" key="1">
    <source>
        <dbReference type="ARBA" id="ARBA00004141"/>
    </source>
</evidence>
<keyword evidence="3 6" id="KW-1133">Transmembrane helix</keyword>
<dbReference type="CDD" id="cd22212">
    <property type="entry name" value="NDFIP-like"/>
    <property type="match status" value="1"/>
</dbReference>
<feature type="transmembrane region" description="Helical" evidence="6">
    <location>
        <begin position="219"/>
        <end position="243"/>
    </location>
</feature>
<feature type="region of interest" description="Disordered" evidence="5">
    <location>
        <begin position="1"/>
        <end position="110"/>
    </location>
</feature>
<keyword evidence="4 6" id="KW-0472">Membrane</keyword>
<gene>
    <name evidence="7" type="ORF">PHLGIDRAFT_109650</name>
</gene>
<feature type="region of interest" description="Disordered" evidence="5">
    <location>
        <begin position="388"/>
        <end position="416"/>
    </location>
</feature>
<dbReference type="STRING" id="745531.A0A0C3RU32"/>
<dbReference type="InterPro" id="IPR019325">
    <property type="entry name" value="NEDD4/Bsd2"/>
</dbReference>
<evidence type="ECO:0000256" key="2">
    <source>
        <dbReference type="ARBA" id="ARBA00022692"/>
    </source>
</evidence>
<dbReference type="GO" id="GO:0005794">
    <property type="term" value="C:Golgi apparatus"/>
    <property type="evidence" value="ECO:0007669"/>
    <property type="project" value="TreeGrafter"/>
</dbReference>
<evidence type="ECO:0000256" key="6">
    <source>
        <dbReference type="SAM" id="Phobius"/>
    </source>
</evidence>
<dbReference type="PANTHER" id="PTHR13396:SF5">
    <property type="entry name" value="NEDD4 FAMILY INTERACTING PROTEIN"/>
    <property type="match status" value="1"/>
</dbReference>
<dbReference type="HOGENOM" id="CLU_016313_1_0_1"/>
<dbReference type="Proteomes" id="UP000053257">
    <property type="component" value="Unassembled WGS sequence"/>
</dbReference>
<dbReference type="AlphaFoldDB" id="A0A0C3RU32"/>
<dbReference type="GO" id="GO:0048471">
    <property type="term" value="C:perinuclear region of cytoplasm"/>
    <property type="evidence" value="ECO:0007669"/>
    <property type="project" value="TreeGrafter"/>
</dbReference>
<dbReference type="GO" id="GO:0031398">
    <property type="term" value="P:positive regulation of protein ubiquitination"/>
    <property type="evidence" value="ECO:0007669"/>
    <property type="project" value="TreeGrafter"/>
</dbReference>
<evidence type="ECO:0008006" key="9">
    <source>
        <dbReference type="Google" id="ProtNLM"/>
    </source>
</evidence>
<dbReference type="Pfam" id="PF10176">
    <property type="entry name" value="NEDD4_Bsd2"/>
    <property type="match status" value="1"/>
</dbReference>
<feature type="compositionally biased region" description="Pro residues" evidence="5">
    <location>
        <begin position="74"/>
        <end position="83"/>
    </location>
</feature>
<dbReference type="PANTHER" id="PTHR13396">
    <property type="entry name" value="NEDD4 FAMILY INTERACTING PROTEIN 1/2"/>
    <property type="match status" value="1"/>
</dbReference>
<protein>
    <recommendedName>
        <fullName evidence="9">Metal homeostatis protein bsd2</fullName>
    </recommendedName>
</protein>
<dbReference type="GO" id="GO:0007034">
    <property type="term" value="P:vacuolar transport"/>
    <property type="evidence" value="ECO:0007669"/>
    <property type="project" value="InterPro"/>
</dbReference>
<comment type="subcellular location">
    <subcellularLocation>
        <location evidence="1">Membrane</location>
        <topology evidence="1">Multi-pass membrane protein</topology>
    </subcellularLocation>
</comment>
<dbReference type="GO" id="GO:0016020">
    <property type="term" value="C:membrane"/>
    <property type="evidence" value="ECO:0007669"/>
    <property type="project" value="UniProtKB-SubCell"/>
</dbReference>
<dbReference type="EMBL" id="KN840576">
    <property type="protein sequence ID" value="KIP04396.1"/>
    <property type="molecule type" value="Genomic_DNA"/>
</dbReference>
<accession>A0A0C3RU32</accession>
<organism evidence="7 8">
    <name type="scientific">Phlebiopsis gigantea (strain 11061_1 CR5-6)</name>
    <name type="common">White-rot fungus</name>
    <name type="synonym">Peniophora gigantea</name>
    <dbReference type="NCBI Taxonomy" id="745531"/>
    <lineage>
        <taxon>Eukaryota</taxon>
        <taxon>Fungi</taxon>
        <taxon>Dikarya</taxon>
        <taxon>Basidiomycota</taxon>
        <taxon>Agaricomycotina</taxon>
        <taxon>Agaricomycetes</taxon>
        <taxon>Polyporales</taxon>
        <taxon>Phanerochaetaceae</taxon>
        <taxon>Phlebiopsis</taxon>
    </lineage>
</organism>
<sequence length="416" mass="46226">MPSAEYAPLPNPRSVPDVEREMHEAFQLDDEDDDNHTESTPLTHGYHDLRGERPQISITTPATYDFERDYDYDYPPPGSPPDPSAARPNDYGNSNGVIPSSPERPEPGRPSLFRRVVGALLPQHYQRLPSDAASHRSVGGGMENDGVFGNVMAKPGRTVEVVNEDGSVYMVPEEVQNQAPPTYNEAQADAVPPYWETTITSSLDPNADMIVDDLPTGSWYLFAANVFISYFFQFIGFLFTYLLHTTHAAKFGSRVGLGLTLIQFGFQSRRRTDDDLSEIASGSSWNATMAQTGADGEYHAIATTTLPNGTVIEVPLESLDLTSRDWVSFLLMTLGWFLLLSSFAGYFRVKRWEQSIRASAPRPAPTQSDTVITSHPLTHWLTLSPLRARHEEERDPSTMTEAEARLQSDLRDAGLI</sequence>
<keyword evidence="8" id="KW-1185">Reference proteome</keyword>
<feature type="compositionally biased region" description="Basic and acidic residues" evidence="5">
    <location>
        <begin position="16"/>
        <end position="26"/>
    </location>
</feature>
<dbReference type="GO" id="GO:0005783">
    <property type="term" value="C:endoplasmic reticulum"/>
    <property type="evidence" value="ECO:0007669"/>
    <property type="project" value="TreeGrafter"/>
</dbReference>
<reference evidence="7 8" key="1">
    <citation type="journal article" date="2014" name="PLoS Genet.">
        <title>Analysis of the Phlebiopsis gigantea genome, transcriptome and secretome provides insight into its pioneer colonization strategies of wood.</title>
        <authorList>
            <person name="Hori C."/>
            <person name="Ishida T."/>
            <person name="Igarashi K."/>
            <person name="Samejima M."/>
            <person name="Suzuki H."/>
            <person name="Master E."/>
            <person name="Ferreira P."/>
            <person name="Ruiz-Duenas F.J."/>
            <person name="Held B."/>
            <person name="Canessa P."/>
            <person name="Larrondo L.F."/>
            <person name="Schmoll M."/>
            <person name="Druzhinina I.S."/>
            <person name="Kubicek C.P."/>
            <person name="Gaskell J.A."/>
            <person name="Kersten P."/>
            <person name="St John F."/>
            <person name="Glasner J."/>
            <person name="Sabat G."/>
            <person name="Splinter BonDurant S."/>
            <person name="Syed K."/>
            <person name="Yadav J."/>
            <person name="Mgbeahuruike A.C."/>
            <person name="Kovalchuk A."/>
            <person name="Asiegbu F.O."/>
            <person name="Lackner G."/>
            <person name="Hoffmeister D."/>
            <person name="Rencoret J."/>
            <person name="Gutierrez A."/>
            <person name="Sun H."/>
            <person name="Lindquist E."/>
            <person name="Barry K."/>
            <person name="Riley R."/>
            <person name="Grigoriev I.V."/>
            <person name="Henrissat B."/>
            <person name="Kues U."/>
            <person name="Berka R.M."/>
            <person name="Martinez A.T."/>
            <person name="Covert S.F."/>
            <person name="Blanchette R.A."/>
            <person name="Cullen D."/>
        </authorList>
    </citation>
    <scope>NUCLEOTIDE SEQUENCE [LARGE SCALE GENOMIC DNA]</scope>
    <source>
        <strain evidence="7 8">11061_1 CR5-6</strain>
    </source>
</reference>
<dbReference type="GO" id="GO:0006511">
    <property type="term" value="P:ubiquitin-dependent protein catabolic process"/>
    <property type="evidence" value="ECO:0007669"/>
    <property type="project" value="TreeGrafter"/>
</dbReference>
<dbReference type="GO" id="GO:0030001">
    <property type="term" value="P:metal ion transport"/>
    <property type="evidence" value="ECO:0007669"/>
    <property type="project" value="InterPro"/>
</dbReference>
<evidence type="ECO:0000256" key="4">
    <source>
        <dbReference type="ARBA" id="ARBA00023136"/>
    </source>
</evidence>
<evidence type="ECO:0000313" key="7">
    <source>
        <dbReference type="EMBL" id="KIP04396.1"/>
    </source>
</evidence>
<evidence type="ECO:0000256" key="3">
    <source>
        <dbReference type="ARBA" id="ARBA00022989"/>
    </source>
</evidence>
<proteinExistence type="predicted"/>
<evidence type="ECO:0000313" key="8">
    <source>
        <dbReference type="Proteomes" id="UP000053257"/>
    </source>
</evidence>
<evidence type="ECO:0000256" key="5">
    <source>
        <dbReference type="SAM" id="MobiDB-lite"/>
    </source>
</evidence>